<accession>A0A3M7MJX3</accession>
<evidence type="ECO:0000313" key="1">
    <source>
        <dbReference type="EMBL" id="RMZ74652.1"/>
    </source>
</evidence>
<proteinExistence type="predicted"/>
<evidence type="ECO:0000313" key="2">
    <source>
        <dbReference type="Proteomes" id="UP000265663"/>
    </source>
</evidence>
<sequence>MEGPKLRISLHAYDFIPRRQQDTLN</sequence>
<keyword evidence="2" id="KW-1185">Reference proteome</keyword>
<dbReference type="Proteomes" id="UP000265663">
    <property type="component" value="Unassembled WGS sequence"/>
</dbReference>
<protein>
    <submittedName>
        <fullName evidence="1">Uncharacterized protein</fullName>
    </submittedName>
</protein>
<organism evidence="1 2">
    <name type="scientific">Pyrenophora seminiperda CCB06</name>
    <dbReference type="NCBI Taxonomy" id="1302712"/>
    <lineage>
        <taxon>Eukaryota</taxon>
        <taxon>Fungi</taxon>
        <taxon>Dikarya</taxon>
        <taxon>Ascomycota</taxon>
        <taxon>Pezizomycotina</taxon>
        <taxon>Dothideomycetes</taxon>
        <taxon>Pleosporomycetidae</taxon>
        <taxon>Pleosporales</taxon>
        <taxon>Pleosporineae</taxon>
        <taxon>Pleosporaceae</taxon>
        <taxon>Pyrenophora</taxon>
    </lineage>
</organism>
<dbReference type="AlphaFoldDB" id="A0A3M7MJX3"/>
<gene>
    <name evidence="1" type="ORF">GMOD_00003719</name>
</gene>
<dbReference type="EMBL" id="KE747844">
    <property type="protein sequence ID" value="RMZ74652.1"/>
    <property type="molecule type" value="Genomic_DNA"/>
</dbReference>
<name>A0A3M7MJX3_9PLEO</name>
<reference evidence="1 2" key="1">
    <citation type="journal article" date="2014" name="PLoS ONE">
        <title>De novo Genome Assembly of the Fungal Plant Pathogen Pyrenophora semeniperda.</title>
        <authorList>
            <person name="Soliai M.M."/>
            <person name="Meyer S.E."/>
            <person name="Udall J.A."/>
            <person name="Elzinga D.E."/>
            <person name="Hermansen R.A."/>
            <person name="Bodily P.M."/>
            <person name="Hart A.A."/>
            <person name="Coleman C.E."/>
        </authorList>
    </citation>
    <scope>NUCLEOTIDE SEQUENCE [LARGE SCALE GENOMIC DNA]</scope>
    <source>
        <strain evidence="1 2">CCB06</strain>
        <tissue evidence="1">Mycelium</tissue>
    </source>
</reference>